<reference evidence="1 2" key="1">
    <citation type="submission" date="2019-05" db="EMBL/GenBank/DDBJ databases">
        <title>Another draft genome of Portunus trituberculatus and its Hox gene families provides insights of decapod evolution.</title>
        <authorList>
            <person name="Jeong J.-H."/>
            <person name="Song I."/>
            <person name="Kim S."/>
            <person name="Choi T."/>
            <person name="Kim D."/>
            <person name="Ryu S."/>
            <person name="Kim W."/>
        </authorList>
    </citation>
    <scope>NUCLEOTIDE SEQUENCE [LARGE SCALE GENOMIC DNA]</scope>
    <source>
        <tissue evidence="1">Muscle</tissue>
    </source>
</reference>
<dbReference type="Proteomes" id="UP000324222">
    <property type="component" value="Unassembled WGS sequence"/>
</dbReference>
<name>A0A5B7I516_PORTR</name>
<accession>A0A5B7I516</accession>
<proteinExistence type="predicted"/>
<gene>
    <name evidence="1" type="ORF">E2C01_070359</name>
</gene>
<sequence length="43" mass="5031">MLRQVSLEVRQNLQVLEKLEQVSLEVRQNIQKVLEILGQVSLE</sequence>
<dbReference type="EMBL" id="VSRR010042252">
    <property type="protein sequence ID" value="MPC75958.1"/>
    <property type="molecule type" value="Genomic_DNA"/>
</dbReference>
<protein>
    <submittedName>
        <fullName evidence="1">Uncharacterized protein</fullName>
    </submittedName>
</protein>
<evidence type="ECO:0000313" key="2">
    <source>
        <dbReference type="Proteomes" id="UP000324222"/>
    </source>
</evidence>
<keyword evidence="2" id="KW-1185">Reference proteome</keyword>
<organism evidence="1 2">
    <name type="scientific">Portunus trituberculatus</name>
    <name type="common">Swimming crab</name>
    <name type="synonym">Neptunus trituberculatus</name>
    <dbReference type="NCBI Taxonomy" id="210409"/>
    <lineage>
        <taxon>Eukaryota</taxon>
        <taxon>Metazoa</taxon>
        <taxon>Ecdysozoa</taxon>
        <taxon>Arthropoda</taxon>
        <taxon>Crustacea</taxon>
        <taxon>Multicrustacea</taxon>
        <taxon>Malacostraca</taxon>
        <taxon>Eumalacostraca</taxon>
        <taxon>Eucarida</taxon>
        <taxon>Decapoda</taxon>
        <taxon>Pleocyemata</taxon>
        <taxon>Brachyura</taxon>
        <taxon>Eubrachyura</taxon>
        <taxon>Portunoidea</taxon>
        <taxon>Portunidae</taxon>
        <taxon>Portuninae</taxon>
        <taxon>Portunus</taxon>
    </lineage>
</organism>
<evidence type="ECO:0000313" key="1">
    <source>
        <dbReference type="EMBL" id="MPC75958.1"/>
    </source>
</evidence>
<comment type="caution">
    <text evidence="1">The sequence shown here is derived from an EMBL/GenBank/DDBJ whole genome shotgun (WGS) entry which is preliminary data.</text>
</comment>
<dbReference type="AlphaFoldDB" id="A0A5B7I516"/>